<accession>A0ABR7NVI9</accession>
<reference evidence="9 10" key="1">
    <citation type="submission" date="2020-08" db="EMBL/GenBank/DDBJ databases">
        <title>Genome public.</title>
        <authorList>
            <person name="Liu C."/>
            <person name="Sun Q."/>
        </authorList>
    </citation>
    <scope>NUCLEOTIDE SEQUENCE [LARGE SCALE GENOMIC DNA]</scope>
    <source>
        <strain evidence="9 10">BX10</strain>
    </source>
</reference>
<dbReference type="EC" id="2.7.13.3" evidence="3"/>
<dbReference type="Gene3D" id="3.30.565.10">
    <property type="entry name" value="Histidine kinase-like ATPase, C-terminal domain"/>
    <property type="match status" value="2"/>
</dbReference>
<keyword evidence="10" id="KW-1185">Reference proteome</keyword>
<comment type="catalytic activity">
    <reaction evidence="1">
        <text>ATP + protein L-histidine = ADP + protein N-phospho-L-histidine.</text>
        <dbReference type="EC" id="2.7.13.3"/>
    </reaction>
</comment>
<feature type="compositionally biased region" description="Basic and acidic residues" evidence="7">
    <location>
        <begin position="545"/>
        <end position="570"/>
    </location>
</feature>
<evidence type="ECO:0000313" key="9">
    <source>
        <dbReference type="EMBL" id="MBC8599934.1"/>
    </source>
</evidence>
<gene>
    <name evidence="9" type="ORF">H8708_11970</name>
</gene>
<evidence type="ECO:0000259" key="8">
    <source>
        <dbReference type="PROSITE" id="PS50109"/>
    </source>
</evidence>
<keyword evidence="6" id="KW-0902">Two-component regulatory system</keyword>
<dbReference type="InterPro" id="IPR050351">
    <property type="entry name" value="BphY/WalK/GraS-like"/>
</dbReference>
<evidence type="ECO:0000256" key="7">
    <source>
        <dbReference type="SAM" id="MobiDB-lite"/>
    </source>
</evidence>
<dbReference type="PROSITE" id="PS50109">
    <property type="entry name" value="HIS_KIN"/>
    <property type="match status" value="1"/>
</dbReference>
<dbReference type="InterPro" id="IPR003594">
    <property type="entry name" value="HATPase_dom"/>
</dbReference>
<dbReference type="SUPFAM" id="SSF55874">
    <property type="entry name" value="ATPase domain of HSP90 chaperone/DNA topoisomerase II/histidine kinase"/>
    <property type="match status" value="2"/>
</dbReference>
<dbReference type="PANTHER" id="PTHR42878:SF14">
    <property type="entry name" value="OSMOLARITY TWO-COMPONENT SYSTEM PROTEIN SSK1"/>
    <property type="match status" value="1"/>
</dbReference>
<evidence type="ECO:0000256" key="3">
    <source>
        <dbReference type="ARBA" id="ARBA00012438"/>
    </source>
</evidence>
<keyword evidence="5 9" id="KW-0418">Kinase</keyword>
<dbReference type="GO" id="GO:0016301">
    <property type="term" value="F:kinase activity"/>
    <property type="evidence" value="ECO:0007669"/>
    <property type="project" value="UniProtKB-KW"/>
</dbReference>
<keyword evidence="4" id="KW-0808">Transferase</keyword>
<dbReference type="PANTHER" id="PTHR42878">
    <property type="entry name" value="TWO-COMPONENT HISTIDINE KINASE"/>
    <property type="match status" value="1"/>
</dbReference>
<evidence type="ECO:0000256" key="2">
    <source>
        <dbReference type="ARBA" id="ARBA00004370"/>
    </source>
</evidence>
<proteinExistence type="predicted"/>
<evidence type="ECO:0000256" key="4">
    <source>
        <dbReference type="ARBA" id="ARBA00022679"/>
    </source>
</evidence>
<evidence type="ECO:0000313" key="10">
    <source>
        <dbReference type="Proteomes" id="UP000647491"/>
    </source>
</evidence>
<evidence type="ECO:0000256" key="5">
    <source>
        <dbReference type="ARBA" id="ARBA00022777"/>
    </source>
</evidence>
<sequence length="859" mass="99631">MQKIEFSVGAKAARLIGRENIADVDGALIELIKNAYDADASCVWIYFYMPFPDVPTMVDSLDRFVKNLSEDELKFVLDCYETEDDKLKKKASLSEAEEAQLRGILFAHNKIIVADNGCGMTADTVKSAWMHIGTSNKEYDIRSDKGRVKTGAKGIGRFALDKLSVKSVVYTKAKASETVVKWSMDWDQFASAKLINEVKAELEEQPDDYEQIVARVTAMKERTMLEEHDWATGTMIILSPVREAWSGRLFQKVNTNLKSINPIGSVDRFEVIVNNAFYPEYCYKTEKVAIDPKDYDYRILAQFDGQEILKIKLLRNEVNLSKRKITVEMYGASSTRQIEEFWSREAFQRDGYQKAAYDKERIIEKKIENIIPPDELEKARKIGPFTAEMYFLRNTNNEYDIMKRVTAGDRKRLLNQFSGVKLYRDDFKVRPYGDEGALYDWLGMGGRAQKSPASISHPSGAWRVQPYQMIGLVKIGREANPYLEDMANREGIALTDTYYIFVELLQECLKEFEFDRQYIYREYARWIKSIEEELSDYTEKVKQEAARREEERRKKQKEERDSGNKEKEPADNQSPDADENQENDFSEDEMFDTVYKMMQDSERELNSKQILQILSSSGIVLNTFFHEFNAINTQFHVRASQIRSRVRHILKGQEYTGIAAYNPYPWIDALEKTDRVTAAFLDVVMEGLKKESLKRQEISMQKVIRDILEKWSLLLEEKHIVIRPDIFAEKELDDRIQMAVVDMYIILNNFLLNAAWFLEREHNPKREIAFTLEESADMLYLYMENNGPCLDEKFKDNPDKIFEMGETSKKDAKTSTAGTGLGLWVVKETVERYNGVISVMDKKDGFGLRIAWKKPERRT</sequence>
<dbReference type="EMBL" id="JACRTJ010000025">
    <property type="protein sequence ID" value="MBC8599934.1"/>
    <property type="molecule type" value="Genomic_DNA"/>
</dbReference>
<protein>
    <recommendedName>
        <fullName evidence="3">histidine kinase</fullName>
        <ecNumber evidence="3">2.7.13.3</ecNumber>
    </recommendedName>
</protein>
<evidence type="ECO:0000256" key="1">
    <source>
        <dbReference type="ARBA" id="ARBA00000085"/>
    </source>
</evidence>
<feature type="domain" description="Histidine kinase" evidence="8">
    <location>
        <begin position="671"/>
        <end position="858"/>
    </location>
</feature>
<dbReference type="InterPro" id="IPR036890">
    <property type="entry name" value="HATPase_C_sf"/>
</dbReference>
<dbReference type="InterPro" id="IPR005467">
    <property type="entry name" value="His_kinase_dom"/>
</dbReference>
<name>A0ABR7NVI9_9FIRM</name>
<feature type="compositionally biased region" description="Acidic residues" evidence="7">
    <location>
        <begin position="576"/>
        <end position="585"/>
    </location>
</feature>
<dbReference type="Pfam" id="PF13589">
    <property type="entry name" value="HATPase_c_3"/>
    <property type="match status" value="1"/>
</dbReference>
<dbReference type="SMART" id="SM00387">
    <property type="entry name" value="HATPase_c"/>
    <property type="match status" value="1"/>
</dbReference>
<comment type="caution">
    <text evidence="9">The sequence shown here is derived from an EMBL/GenBank/DDBJ whole genome shotgun (WGS) entry which is preliminary data.</text>
</comment>
<dbReference type="RefSeq" id="WP_262427979.1">
    <property type="nucleotide sequence ID" value="NZ_JACRTJ010000025.1"/>
</dbReference>
<organism evidence="9 10">
    <name type="scientific">Enterocloster hominis</name>
    <name type="common">ex Liu et al. 2021</name>
    <dbReference type="NCBI Taxonomy" id="2763663"/>
    <lineage>
        <taxon>Bacteria</taxon>
        <taxon>Bacillati</taxon>
        <taxon>Bacillota</taxon>
        <taxon>Clostridia</taxon>
        <taxon>Lachnospirales</taxon>
        <taxon>Lachnospiraceae</taxon>
        <taxon>Enterocloster</taxon>
    </lineage>
</organism>
<dbReference type="Pfam" id="PF02518">
    <property type="entry name" value="HATPase_c"/>
    <property type="match status" value="1"/>
</dbReference>
<dbReference type="Proteomes" id="UP000647491">
    <property type="component" value="Unassembled WGS sequence"/>
</dbReference>
<comment type="subcellular location">
    <subcellularLocation>
        <location evidence="2">Membrane</location>
    </subcellularLocation>
</comment>
<evidence type="ECO:0000256" key="6">
    <source>
        <dbReference type="ARBA" id="ARBA00023012"/>
    </source>
</evidence>
<feature type="region of interest" description="Disordered" evidence="7">
    <location>
        <begin position="545"/>
        <end position="585"/>
    </location>
</feature>